<keyword evidence="1" id="KW-1133">Transmembrane helix</keyword>
<proteinExistence type="predicted"/>
<feature type="signal peptide" evidence="2">
    <location>
        <begin position="1"/>
        <end position="20"/>
    </location>
</feature>
<evidence type="ECO:0000256" key="1">
    <source>
        <dbReference type="SAM" id="Phobius"/>
    </source>
</evidence>
<protein>
    <recommendedName>
        <fullName evidence="5">Glutamate receptor ionotropic, delta-1</fullName>
    </recommendedName>
</protein>
<dbReference type="Proteomes" id="UP000198287">
    <property type="component" value="Unassembled WGS sequence"/>
</dbReference>
<feature type="transmembrane region" description="Helical" evidence="1">
    <location>
        <begin position="384"/>
        <end position="406"/>
    </location>
</feature>
<evidence type="ECO:0000313" key="4">
    <source>
        <dbReference type="Proteomes" id="UP000198287"/>
    </source>
</evidence>
<organism evidence="3 4">
    <name type="scientific">Folsomia candida</name>
    <name type="common">Springtail</name>
    <dbReference type="NCBI Taxonomy" id="158441"/>
    <lineage>
        <taxon>Eukaryota</taxon>
        <taxon>Metazoa</taxon>
        <taxon>Ecdysozoa</taxon>
        <taxon>Arthropoda</taxon>
        <taxon>Hexapoda</taxon>
        <taxon>Collembola</taxon>
        <taxon>Entomobryomorpha</taxon>
        <taxon>Isotomoidea</taxon>
        <taxon>Isotomidae</taxon>
        <taxon>Proisotominae</taxon>
        <taxon>Folsomia</taxon>
    </lineage>
</organism>
<dbReference type="EMBL" id="LNIX01000038">
    <property type="protein sequence ID" value="OXA39428.1"/>
    <property type="molecule type" value="Genomic_DNA"/>
</dbReference>
<keyword evidence="2" id="KW-0732">Signal</keyword>
<evidence type="ECO:0000313" key="3">
    <source>
        <dbReference type="EMBL" id="OXA39428.1"/>
    </source>
</evidence>
<gene>
    <name evidence="3" type="ORF">Fcan01_25626</name>
</gene>
<dbReference type="AlphaFoldDB" id="A0A226D3M4"/>
<keyword evidence="1" id="KW-0472">Membrane</keyword>
<evidence type="ECO:0008006" key="5">
    <source>
        <dbReference type="Google" id="ProtNLM"/>
    </source>
</evidence>
<accession>A0A226D3M4</accession>
<feature type="chain" id="PRO_5012013867" description="Glutamate receptor ionotropic, delta-1" evidence="2">
    <location>
        <begin position="21"/>
        <end position="710"/>
    </location>
</feature>
<sequence length="710" mass="81872">MSPILVIILLLKSFLHTATADPLSQLVNEIKNCEMKVIHSGNIGITLMSTNILSPMKIIHTQTHPKSNRVELNLSKLRELPCKLSLLLSPRKISINWTNTDLLFWLKIAEYRYIQASYNEWDHTAVHVVTILISTLEKSKFQKIMPYPPKFYQTLNFGVLLHNDYQNLLELCVQSKEEMLRFSCEPLVGRRQVVETFVTLLRNPNTWELSTLSSTDIATKEQVHHITQYPYSKIFNVFDPFRSPGSIYQHIFHSIFYPANSSLLHHTDPSQGNELPSVGLTRFSRTYNLGSFPGVQMFALRMEGFQFLTCWSQPYLTFAFYLTPFQPSLWICIMTFLIVLIVMLKLYQNRVLKISSSFSPWLVLLANLLEQESFIPEGLKRKRFLPYVMAGWGIVSIVLTNCYIGLMISELNAPLPVTNYPVTFKDLLCDEGFIKKSYHRKRAEGGNFTEWWIETFHTYQTFWLSYHNLGKKDRMKVARETCFGLLSPPGLNGMDKFSAFLEETTWVQRILFVDGALKLDNLTEQELTLLSLLNPKHSHEPRMASIETEVVKCGRTAFVSDISDVQEEFKYLKRSYFGVGFYKGRDILAGDLYGWVFEKAGNSKIPKYAKFLFESGIQNRLIGELNDRRFRGRRPPMKVGHTFSTMMRMNGSIVTFFILTEMTPQLTPEQEGVENTFSNSELLATKVLDEVKKTKTWHILCPSVQGTQNN</sequence>
<feature type="transmembrane region" description="Helical" evidence="1">
    <location>
        <begin position="328"/>
        <end position="347"/>
    </location>
</feature>
<keyword evidence="1" id="KW-0812">Transmembrane</keyword>
<name>A0A226D3M4_FOLCA</name>
<evidence type="ECO:0000256" key="2">
    <source>
        <dbReference type="SAM" id="SignalP"/>
    </source>
</evidence>
<keyword evidence="4" id="KW-1185">Reference proteome</keyword>
<reference evidence="3 4" key="1">
    <citation type="submission" date="2015-12" db="EMBL/GenBank/DDBJ databases">
        <title>The genome of Folsomia candida.</title>
        <authorList>
            <person name="Faddeeva A."/>
            <person name="Derks M.F."/>
            <person name="Anvar Y."/>
            <person name="Smit S."/>
            <person name="Van Straalen N."/>
            <person name="Roelofs D."/>
        </authorList>
    </citation>
    <scope>NUCLEOTIDE SEQUENCE [LARGE SCALE GENOMIC DNA]</scope>
    <source>
        <strain evidence="3 4">VU population</strain>
        <tissue evidence="3">Whole body</tissue>
    </source>
</reference>
<comment type="caution">
    <text evidence="3">The sequence shown here is derived from an EMBL/GenBank/DDBJ whole genome shotgun (WGS) entry which is preliminary data.</text>
</comment>